<dbReference type="GO" id="GO:0003824">
    <property type="term" value="F:catalytic activity"/>
    <property type="evidence" value="ECO:0007669"/>
    <property type="project" value="UniProtKB-ARBA"/>
</dbReference>
<proteinExistence type="predicted"/>
<dbReference type="Gene3D" id="3.90.226.10">
    <property type="entry name" value="2-enoyl-CoA Hydratase, Chain A, domain 1"/>
    <property type="match status" value="1"/>
</dbReference>
<evidence type="ECO:0000313" key="3">
    <source>
        <dbReference type="Proteomes" id="UP000466523"/>
    </source>
</evidence>
<dbReference type="InterPro" id="IPR029045">
    <property type="entry name" value="ClpP/crotonase-like_dom_sf"/>
</dbReference>
<dbReference type="SUPFAM" id="SSF52096">
    <property type="entry name" value="ClpP/crotonase"/>
    <property type="match status" value="1"/>
</dbReference>
<dbReference type="PANTHER" id="PTHR11941">
    <property type="entry name" value="ENOYL-COA HYDRATASE-RELATED"/>
    <property type="match status" value="1"/>
</dbReference>
<dbReference type="Proteomes" id="UP000466523">
    <property type="component" value="Unassembled WGS sequence"/>
</dbReference>
<dbReference type="EMBL" id="JAACYR010000127">
    <property type="protein sequence ID" value="NDJ91796.1"/>
    <property type="molecule type" value="Genomic_DNA"/>
</dbReference>
<organism evidence="2 3">
    <name type="scientific">Mycolicibacter kumamotonensis</name>
    <dbReference type="NCBI Taxonomy" id="354243"/>
    <lineage>
        <taxon>Bacteria</taxon>
        <taxon>Bacillati</taxon>
        <taxon>Actinomycetota</taxon>
        <taxon>Actinomycetes</taxon>
        <taxon>Mycobacteriales</taxon>
        <taxon>Mycobacteriaceae</taxon>
        <taxon>Mycolicibacter</taxon>
    </lineage>
</organism>
<gene>
    <name evidence="2" type="ORF">GWR20_22070</name>
</gene>
<dbReference type="InterPro" id="IPR001753">
    <property type="entry name" value="Enoyl-CoA_hydra/iso"/>
</dbReference>
<sequence>MDVPVTPEAVSGTVEVVVRDFVATITIDRPPVNAVGRSTLLAIGEAFRSLNDRRDVRVAIFTGAGARAFIGGADLTSYGVTNSDEMPTELTDLGLVAREALWSVTDCAVPVIAAVNGPAMGAGLAFAACCDIIVAAAGATFGAPEINVGLLGASSHLSLMVGRHKAREMFFLGEKVSAEELHRLGAIRTVVPGEELLNVARCIAEQLAEKSPIALRLAKESMNRVEFMPLKDAYRTEQDYTNRLLGFADSAEARTAYLEKRKPEWRWR</sequence>
<dbReference type="CDD" id="cd06558">
    <property type="entry name" value="crotonase-like"/>
    <property type="match status" value="1"/>
</dbReference>
<dbReference type="GO" id="GO:0006635">
    <property type="term" value="P:fatty acid beta-oxidation"/>
    <property type="evidence" value="ECO:0007669"/>
    <property type="project" value="TreeGrafter"/>
</dbReference>
<evidence type="ECO:0000256" key="1">
    <source>
        <dbReference type="ARBA" id="ARBA00023098"/>
    </source>
</evidence>
<dbReference type="PANTHER" id="PTHR11941:SF54">
    <property type="entry name" value="ENOYL-COA HYDRATASE, MITOCHONDRIAL"/>
    <property type="match status" value="1"/>
</dbReference>
<accession>A0A7K3LJI2</accession>
<keyword evidence="1" id="KW-0443">Lipid metabolism</keyword>
<protein>
    <submittedName>
        <fullName evidence="2">Enoyl-CoA hydratase</fullName>
    </submittedName>
</protein>
<reference evidence="2 3" key="1">
    <citation type="submission" date="2020-01" db="EMBL/GenBank/DDBJ databases">
        <authorList>
            <person name="Sanchez-Estrada R."/>
            <person name="Gonzalez-Y-Merchand J.A."/>
            <person name="Rivera-Gutierrez S."/>
        </authorList>
    </citation>
    <scope>NUCLEOTIDE SEQUENCE [LARGE SCALE GENOMIC DNA]</scope>
    <source>
        <strain evidence="2 3">CST 7247</strain>
    </source>
</reference>
<evidence type="ECO:0000313" key="2">
    <source>
        <dbReference type="EMBL" id="NDJ91796.1"/>
    </source>
</evidence>
<dbReference type="AlphaFoldDB" id="A0A7K3LJI2"/>
<name>A0A7K3LJI2_9MYCO</name>
<dbReference type="Pfam" id="PF00378">
    <property type="entry name" value="ECH_1"/>
    <property type="match status" value="1"/>
</dbReference>
<comment type="caution">
    <text evidence="2">The sequence shown here is derived from an EMBL/GenBank/DDBJ whole genome shotgun (WGS) entry which is preliminary data.</text>
</comment>
<dbReference type="RefSeq" id="WP_162113240.1">
    <property type="nucleotide sequence ID" value="NZ_JAACYR010000127.1"/>
</dbReference>